<comment type="similarity">
    <text evidence="8">Belongs to the AP2/ERF transcription factor family. ERF subfamily.</text>
</comment>
<keyword evidence="3" id="KW-0346">Stress response</keyword>
<keyword evidence="6" id="KW-0804">Transcription</keyword>
<dbReference type="GO" id="GO:0003700">
    <property type="term" value="F:DNA-binding transcription factor activity"/>
    <property type="evidence" value="ECO:0007669"/>
    <property type="project" value="InterPro"/>
</dbReference>
<evidence type="ECO:0000256" key="8">
    <source>
        <dbReference type="ARBA" id="ARBA00024343"/>
    </source>
</evidence>
<proteinExistence type="inferred from homology"/>
<evidence type="ECO:0000313" key="12">
    <source>
        <dbReference type="Proteomes" id="UP000092600"/>
    </source>
</evidence>
<dbReference type="CDD" id="cd00018">
    <property type="entry name" value="AP2"/>
    <property type="match status" value="1"/>
</dbReference>
<dbReference type="Gene3D" id="3.30.730.10">
    <property type="entry name" value="AP2/ERF domain"/>
    <property type="match status" value="1"/>
</dbReference>
<feature type="region of interest" description="Disordered" evidence="9">
    <location>
        <begin position="1"/>
        <end position="45"/>
    </location>
</feature>
<keyword evidence="4" id="KW-0238">DNA-binding</keyword>
<dbReference type="Proteomes" id="UP000092600">
    <property type="component" value="Unassembled WGS sequence"/>
</dbReference>
<evidence type="ECO:0000256" key="7">
    <source>
        <dbReference type="ARBA" id="ARBA00023242"/>
    </source>
</evidence>
<accession>A0A199UHM5</accession>
<reference evidence="11 12" key="1">
    <citation type="journal article" date="2016" name="DNA Res.">
        <title>The draft genome of MD-2 pineapple using hybrid error correction of long reads.</title>
        <authorList>
            <person name="Redwan R.M."/>
            <person name="Saidin A."/>
            <person name="Kumar S.V."/>
        </authorList>
    </citation>
    <scope>NUCLEOTIDE SEQUENCE [LARGE SCALE GENOMIC DNA]</scope>
    <source>
        <strain evidence="12">cv. MD2</strain>
        <tissue evidence="11">Leaf</tissue>
    </source>
</reference>
<feature type="domain" description="AP2/ERF" evidence="10">
    <location>
        <begin position="49"/>
        <end position="107"/>
    </location>
</feature>
<evidence type="ECO:0000256" key="3">
    <source>
        <dbReference type="ARBA" id="ARBA00023016"/>
    </source>
</evidence>
<dbReference type="PRINTS" id="PR00367">
    <property type="entry name" value="ETHRSPELEMNT"/>
</dbReference>
<dbReference type="PANTHER" id="PTHR31839:SF57">
    <property type="entry name" value="DEHYDRATION-RESPONSIVE ELEMENT-BINDING PROTEIN 1B"/>
    <property type="match status" value="1"/>
</dbReference>
<dbReference type="SMART" id="SM00380">
    <property type="entry name" value="AP2"/>
    <property type="match status" value="1"/>
</dbReference>
<dbReference type="PROSITE" id="PS51032">
    <property type="entry name" value="AP2_ERF"/>
    <property type="match status" value="1"/>
</dbReference>
<dbReference type="GO" id="GO:0005634">
    <property type="term" value="C:nucleus"/>
    <property type="evidence" value="ECO:0007669"/>
    <property type="project" value="UniProtKB-SubCell"/>
</dbReference>
<dbReference type="Pfam" id="PF00847">
    <property type="entry name" value="AP2"/>
    <property type="match status" value="1"/>
</dbReference>
<dbReference type="FunFam" id="3.30.730.10:FF:000001">
    <property type="entry name" value="Ethylene-responsive transcription factor 2"/>
    <property type="match status" value="1"/>
</dbReference>
<dbReference type="STRING" id="4615.A0A199UHM5"/>
<evidence type="ECO:0000256" key="6">
    <source>
        <dbReference type="ARBA" id="ARBA00023163"/>
    </source>
</evidence>
<evidence type="ECO:0000256" key="1">
    <source>
        <dbReference type="ARBA" id="ARBA00004123"/>
    </source>
</evidence>
<comment type="subcellular location">
    <subcellularLocation>
        <location evidence="1">Nucleus</location>
    </subcellularLocation>
</comment>
<feature type="compositionally biased region" description="Low complexity" evidence="9">
    <location>
        <begin position="11"/>
        <end position="24"/>
    </location>
</feature>
<dbReference type="AlphaFoldDB" id="A0A199UHM5"/>
<protein>
    <submittedName>
        <fullName evidence="11">Dehydration-responsive element-binding protein 1E</fullName>
    </submittedName>
</protein>
<dbReference type="GO" id="GO:0003677">
    <property type="term" value="F:DNA binding"/>
    <property type="evidence" value="ECO:0007669"/>
    <property type="project" value="UniProtKB-KW"/>
</dbReference>
<organism evidence="11 12">
    <name type="scientific">Ananas comosus</name>
    <name type="common">Pineapple</name>
    <name type="synonym">Ananas ananas</name>
    <dbReference type="NCBI Taxonomy" id="4615"/>
    <lineage>
        <taxon>Eukaryota</taxon>
        <taxon>Viridiplantae</taxon>
        <taxon>Streptophyta</taxon>
        <taxon>Embryophyta</taxon>
        <taxon>Tracheophyta</taxon>
        <taxon>Spermatophyta</taxon>
        <taxon>Magnoliopsida</taxon>
        <taxon>Liliopsida</taxon>
        <taxon>Poales</taxon>
        <taxon>Bromeliaceae</taxon>
        <taxon>Bromelioideae</taxon>
        <taxon>Ananas</taxon>
    </lineage>
</organism>
<feature type="compositionally biased region" description="Gly residues" evidence="9">
    <location>
        <begin position="1"/>
        <end position="10"/>
    </location>
</feature>
<feature type="compositionally biased region" description="Low complexity" evidence="9">
    <location>
        <begin position="132"/>
        <end position="157"/>
    </location>
</feature>
<dbReference type="InterPro" id="IPR045277">
    <property type="entry name" value="DRE1A-I"/>
</dbReference>
<keyword evidence="7" id="KW-0539">Nucleus</keyword>
<comment type="caution">
    <text evidence="11">The sequence shown here is derived from an EMBL/GenBank/DDBJ whole genome shotgun (WGS) entry which is preliminary data.</text>
</comment>
<evidence type="ECO:0000259" key="10">
    <source>
        <dbReference type="PROSITE" id="PS51032"/>
    </source>
</evidence>
<keyword evidence="2" id="KW-0805">Transcription regulation</keyword>
<evidence type="ECO:0000256" key="5">
    <source>
        <dbReference type="ARBA" id="ARBA00023159"/>
    </source>
</evidence>
<gene>
    <name evidence="11" type="ORF">ACMD2_14325</name>
</gene>
<dbReference type="InterPro" id="IPR016177">
    <property type="entry name" value="DNA-bd_dom_sf"/>
</dbReference>
<evidence type="ECO:0000256" key="4">
    <source>
        <dbReference type="ARBA" id="ARBA00023125"/>
    </source>
</evidence>
<name>A0A199UHM5_ANACO</name>
<dbReference type="InterPro" id="IPR036955">
    <property type="entry name" value="AP2/ERF_dom_sf"/>
</dbReference>
<sequence>MEFFSGGGGESSSPSTSASAETGEYATVSSAPPKRPAGRTKFRETRHPVYKGVRRRGAAGRWVCEVREPNKKSRIWLGTFPTAEMAARAHDVAAIALRGRSACLNFADSATLLPIPPSFATTRDIQRAAAEAAEAFRPPEFSPNSPAAATTPPSDADGMSEFYANNAAGGGGSGSGGNVNVNVIGGGGGGGDEGFSGWMSYDDLDAGMYYASMAEGWFVEPPTSRDGGHSNWDEGDGGCDEVSLWSY</sequence>
<dbReference type="InterPro" id="IPR001471">
    <property type="entry name" value="AP2/ERF_dom"/>
</dbReference>
<keyword evidence="5" id="KW-0010">Activator</keyword>
<evidence type="ECO:0000256" key="2">
    <source>
        <dbReference type="ARBA" id="ARBA00023015"/>
    </source>
</evidence>
<dbReference type="SUPFAM" id="SSF54171">
    <property type="entry name" value="DNA-binding domain"/>
    <property type="match status" value="1"/>
</dbReference>
<feature type="region of interest" description="Disordered" evidence="9">
    <location>
        <begin position="132"/>
        <end position="160"/>
    </location>
</feature>
<evidence type="ECO:0000256" key="9">
    <source>
        <dbReference type="SAM" id="MobiDB-lite"/>
    </source>
</evidence>
<dbReference type="PANTHER" id="PTHR31839">
    <property type="entry name" value="DEHYDRATION-RESPONSIVE ELEMENT-BINDING PROTEIN 1D"/>
    <property type="match status" value="1"/>
</dbReference>
<dbReference type="EMBL" id="LSRQ01008110">
    <property type="protein sequence ID" value="OAY64239.1"/>
    <property type="molecule type" value="Genomic_DNA"/>
</dbReference>
<evidence type="ECO:0000313" key="11">
    <source>
        <dbReference type="EMBL" id="OAY64239.1"/>
    </source>
</evidence>